<keyword evidence="2" id="KW-0732">Signal</keyword>
<keyword evidence="4" id="KW-1185">Reference proteome</keyword>
<evidence type="ECO:0000256" key="1">
    <source>
        <dbReference type="SAM" id="Phobius"/>
    </source>
</evidence>
<dbReference type="PANTHER" id="PTHR21879:SF23">
    <property type="entry name" value="IP06949P"/>
    <property type="match status" value="1"/>
</dbReference>
<dbReference type="PANTHER" id="PTHR21879">
    <property type="entry name" value="FI03362P-RELATED-RELATED"/>
    <property type="match status" value="1"/>
</dbReference>
<keyword evidence="1" id="KW-0472">Membrane</keyword>
<dbReference type="Proteomes" id="UP000069940">
    <property type="component" value="Unassembled WGS sequence"/>
</dbReference>
<evidence type="ECO:0008006" key="5">
    <source>
        <dbReference type="Google" id="ProtNLM"/>
    </source>
</evidence>
<dbReference type="InterPro" id="IPR012464">
    <property type="entry name" value="DUF1676"/>
</dbReference>
<evidence type="ECO:0000313" key="4">
    <source>
        <dbReference type="Proteomes" id="UP000069940"/>
    </source>
</evidence>
<organism evidence="3 4">
    <name type="scientific">Aedes albopictus</name>
    <name type="common">Asian tiger mosquito</name>
    <name type="synonym">Stegomyia albopicta</name>
    <dbReference type="NCBI Taxonomy" id="7160"/>
    <lineage>
        <taxon>Eukaryota</taxon>
        <taxon>Metazoa</taxon>
        <taxon>Ecdysozoa</taxon>
        <taxon>Arthropoda</taxon>
        <taxon>Hexapoda</taxon>
        <taxon>Insecta</taxon>
        <taxon>Pterygota</taxon>
        <taxon>Neoptera</taxon>
        <taxon>Endopterygota</taxon>
        <taxon>Diptera</taxon>
        <taxon>Nematocera</taxon>
        <taxon>Culicoidea</taxon>
        <taxon>Culicidae</taxon>
        <taxon>Culicinae</taxon>
        <taxon>Aedini</taxon>
        <taxon>Aedes</taxon>
        <taxon>Stegomyia</taxon>
    </lineage>
</organism>
<feature type="chain" id="PRO_5045627780" description="Secreted protein" evidence="2">
    <location>
        <begin position="31"/>
        <end position="254"/>
    </location>
</feature>
<keyword evidence="1" id="KW-0812">Transmembrane</keyword>
<sequence length="254" mass="27820">MSKMEKSSARSAMLVLMAVMVIALALPVESKDVFKDCSGVKNSMYCFGSMMVQNGLKRLASEKSLQIAPGLEVVETTSQESADEGYRSFNEVKEEDTGVLARVSRYLANHELKINLSEMMRKNELQNVLKTIQDDMVGEMQEARKKDKGGMGAILMMGVMMSKMLGALGFGGVAMLAMKALGVSMMALLLSGILGLKKLTEGGGDHKGRHNQDVDFQVFSGDPSGNYESHQDGSGHRRISNLAYRGWSDEYQRV</sequence>
<evidence type="ECO:0000256" key="2">
    <source>
        <dbReference type="SAM" id="SignalP"/>
    </source>
</evidence>
<protein>
    <recommendedName>
        <fullName evidence="5">Secreted protein</fullName>
    </recommendedName>
</protein>
<dbReference type="RefSeq" id="XP_062705645.1">
    <property type="nucleotide sequence ID" value="XM_062849661.1"/>
</dbReference>
<dbReference type="Pfam" id="PF07898">
    <property type="entry name" value="DUF1676"/>
    <property type="match status" value="1"/>
</dbReference>
<keyword evidence="1" id="KW-1133">Transmembrane helix</keyword>
<proteinExistence type="predicted"/>
<accession>A0ABM1XSK6</accession>
<feature type="signal peptide" evidence="2">
    <location>
        <begin position="1"/>
        <end position="30"/>
    </location>
</feature>
<feature type="transmembrane region" description="Helical" evidence="1">
    <location>
        <begin position="164"/>
        <end position="190"/>
    </location>
</feature>
<dbReference type="GeneID" id="109403608"/>
<reference evidence="3" key="2">
    <citation type="submission" date="2025-05" db="UniProtKB">
        <authorList>
            <consortium name="EnsemblMetazoa"/>
        </authorList>
    </citation>
    <scope>IDENTIFICATION</scope>
    <source>
        <strain evidence="3">Foshan</strain>
    </source>
</reference>
<evidence type="ECO:0000313" key="3">
    <source>
        <dbReference type="EnsemblMetazoa" id="AALFPA23_002451.P2279"/>
    </source>
</evidence>
<reference evidence="4" key="1">
    <citation type="journal article" date="2015" name="Proc. Natl. Acad. Sci. U.S.A.">
        <title>Genome sequence of the Asian Tiger mosquito, Aedes albopictus, reveals insights into its biology, genetics, and evolution.</title>
        <authorList>
            <person name="Chen X.G."/>
            <person name="Jiang X."/>
            <person name="Gu J."/>
            <person name="Xu M."/>
            <person name="Wu Y."/>
            <person name="Deng Y."/>
            <person name="Zhang C."/>
            <person name="Bonizzoni M."/>
            <person name="Dermauw W."/>
            <person name="Vontas J."/>
            <person name="Armbruster P."/>
            <person name="Huang X."/>
            <person name="Yang Y."/>
            <person name="Zhang H."/>
            <person name="He W."/>
            <person name="Peng H."/>
            <person name="Liu Y."/>
            <person name="Wu K."/>
            <person name="Chen J."/>
            <person name="Lirakis M."/>
            <person name="Topalis P."/>
            <person name="Van Leeuwen T."/>
            <person name="Hall A.B."/>
            <person name="Jiang X."/>
            <person name="Thorpe C."/>
            <person name="Mueller R.L."/>
            <person name="Sun C."/>
            <person name="Waterhouse R.M."/>
            <person name="Yan G."/>
            <person name="Tu Z.J."/>
            <person name="Fang X."/>
            <person name="James A.A."/>
        </authorList>
    </citation>
    <scope>NUCLEOTIDE SEQUENCE [LARGE SCALE GENOMIC DNA]</scope>
    <source>
        <strain evidence="4">Foshan</strain>
    </source>
</reference>
<dbReference type="EnsemblMetazoa" id="AALFPA23_002451.R2279">
    <property type="protein sequence ID" value="AALFPA23_002451.P2279"/>
    <property type="gene ID" value="AALFPA23_002451"/>
</dbReference>
<name>A0ABM1XSK6_AEDAL</name>